<protein>
    <submittedName>
        <fullName evidence="2">Uncharacterized protein</fullName>
    </submittedName>
</protein>
<organism evidence="2 3">
    <name type="scientific">Bugula neritina</name>
    <name type="common">Brown bryozoan</name>
    <name type="synonym">Sertularia neritina</name>
    <dbReference type="NCBI Taxonomy" id="10212"/>
    <lineage>
        <taxon>Eukaryota</taxon>
        <taxon>Metazoa</taxon>
        <taxon>Spiralia</taxon>
        <taxon>Lophotrochozoa</taxon>
        <taxon>Bryozoa</taxon>
        <taxon>Gymnolaemata</taxon>
        <taxon>Cheilostomatida</taxon>
        <taxon>Flustrina</taxon>
        <taxon>Buguloidea</taxon>
        <taxon>Bugulidae</taxon>
        <taxon>Bugula</taxon>
    </lineage>
</organism>
<dbReference type="Proteomes" id="UP000593567">
    <property type="component" value="Unassembled WGS sequence"/>
</dbReference>
<sequence length="401" mass="43401">MHCGGLHSSDGEDNSLYSIEQATPTISDEDILVQAVPIVTHATKQAAISQTDWFKSIRKSTTVTQSYQFSSSHGTESFTRPATLLESLTDASPTADLVRAKRSAVYWPDETSSADEVTESSADVTQELSSNRQQVSRARKKHSLLASTSNDSAGIRFALPSHASKAVIADTKESRQLLANKVIQLTHQVLDLRDDSEQSANEPCPNTMEFSSPHVPSQYSPTTDIPHQFEHSGLSSQYSTLSPTTSELSPPSLISASSLSPDCSVLEQRPKADVKQITSPDDSFVPNHDTSGLVTKFSCSPVNSDQSTQTVGASHICPSSTLTNAREKRRVLLTNGSLMKPVIQLDRSDLPVLPPTDIDSAPSQAIRKQEALLPADASTELDKKLYLPSLMETVKLKDLGL</sequence>
<proteinExistence type="predicted"/>
<keyword evidence="3" id="KW-1185">Reference proteome</keyword>
<feature type="compositionally biased region" description="Low complexity" evidence="1">
    <location>
        <begin position="239"/>
        <end position="255"/>
    </location>
</feature>
<dbReference type="AlphaFoldDB" id="A0A7J7KE53"/>
<feature type="region of interest" description="Disordered" evidence="1">
    <location>
        <begin position="109"/>
        <end position="144"/>
    </location>
</feature>
<reference evidence="2" key="1">
    <citation type="submission" date="2020-06" db="EMBL/GenBank/DDBJ databases">
        <title>Draft genome of Bugula neritina, a colonial animal packing powerful symbionts and potential medicines.</title>
        <authorList>
            <person name="Rayko M."/>
        </authorList>
    </citation>
    <scope>NUCLEOTIDE SEQUENCE [LARGE SCALE GENOMIC DNA]</scope>
    <source>
        <strain evidence="2">Kwan_BN1</strain>
    </source>
</reference>
<evidence type="ECO:0000313" key="3">
    <source>
        <dbReference type="Proteomes" id="UP000593567"/>
    </source>
</evidence>
<feature type="compositionally biased region" description="Polar residues" evidence="1">
    <location>
        <begin position="119"/>
        <end position="136"/>
    </location>
</feature>
<comment type="caution">
    <text evidence="2">The sequence shown here is derived from an EMBL/GenBank/DDBJ whole genome shotgun (WGS) entry which is preliminary data.</text>
</comment>
<feature type="region of interest" description="Disordered" evidence="1">
    <location>
        <begin position="195"/>
        <end position="255"/>
    </location>
</feature>
<evidence type="ECO:0000256" key="1">
    <source>
        <dbReference type="SAM" id="MobiDB-lite"/>
    </source>
</evidence>
<name>A0A7J7KE53_BUGNE</name>
<dbReference type="EMBL" id="VXIV02000812">
    <property type="protein sequence ID" value="KAF6035898.1"/>
    <property type="molecule type" value="Genomic_DNA"/>
</dbReference>
<evidence type="ECO:0000313" key="2">
    <source>
        <dbReference type="EMBL" id="KAF6035898.1"/>
    </source>
</evidence>
<accession>A0A7J7KE53</accession>
<feature type="compositionally biased region" description="Polar residues" evidence="1">
    <location>
        <begin position="208"/>
        <end position="225"/>
    </location>
</feature>
<gene>
    <name evidence="2" type="ORF">EB796_005795</name>
</gene>